<dbReference type="PANTHER" id="PTHR11117:SF2">
    <property type="entry name" value="SUCCINATE--COA LIGASE [ADP_GDP-FORMING] SUBUNIT ALPHA, MITOCHONDRIAL"/>
    <property type="match status" value="1"/>
</dbReference>
<keyword evidence="3" id="KW-0547">Nucleotide-binding</keyword>
<proteinExistence type="inferred from homology"/>
<dbReference type="RefSeq" id="WP_134764225.1">
    <property type="nucleotide sequence ID" value="NZ_SOZD01000013.1"/>
</dbReference>
<dbReference type="SUPFAM" id="SSF52210">
    <property type="entry name" value="Succinyl-CoA synthetase domains"/>
    <property type="match status" value="1"/>
</dbReference>
<dbReference type="PANTHER" id="PTHR11117">
    <property type="entry name" value="SUCCINYL-COA LIGASE SUBUNIT ALPHA"/>
    <property type="match status" value="1"/>
</dbReference>
<dbReference type="Pfam" id="PF02629">
    <property type="entry name" value="CoA_binding"/>
    <property type="match status" value="1"/>
</dbReference>
<comment type="similarity">
    <text evidence="4">Belongs to the succinate/malate CoA ligase alpha subunit family.</text>
</comment>
<dbReference type="FunFam" id="3.40.50.720:FF:000277">
    <property type="entry name" value="Succinate--CoA ligase [ADP-forming] subunit alpha"/>
    <property type="match status" value="1"/>
</dbReference>
<dbReference type="Gene3D" id="3.40.50.261">
    <property type="entry name" value="Succinyl-CoA synthetase domains"/>
    <property type="match status" value="1"/>
</dbReference>
<dbReference type="Gene3D" id="3.40.50.720">
    <property type="entry name" value="NAD(P)-binding Rossmann-like Domain"/>
    <property type="match status" value="1"/>
</dbReference>
<accession>A0A4Y8R8A1</accession>
<dbReference type="Pfam" id="PF00549">
    <property type="entry name" value="Ligase_CoA"/>
    <property type="match status" value="1"/>
</dbReference>
<keyword evidence="1" id="KW-0816">Tricarboxylic acid cycle</keyword>
<dbReference type="AlphaFoldDB" id="A0A4Y8R8A1"/>
<evidence type="ECO:0000256" key="5">
    <source>
        <dbReference type="PIRSR" id="PIRSR001553-1"/>
    </source>
</evidence>
<dbReference type="UniPathway" id="UPA00223">
    <property type="reaction ID" value="UER00999"/>
</dbReference>
<dbReference type="InterPro" id="IPR017440">
    <property type="entry name" value="Cit_synth/succinyl-CoA_lig_AS"/>
</dbReference>
<dbReference type="InterPro" id="IPR016102">
    <property type="entry name" value="Succinyl-CoA_synth-like"/>
</dbReference>
<evidence type="ECO:0000256" key="4">
    <source>
        <dbReference type="ARBA" id="ARBA00060724"/>
    </source>
</evidence>
<dbReference type="InterPro" id="IPR005810">
    <property type="entry name" value="CoA_lig_alpha"/>
</dbReference>
<dbReference type="SMART" id="SM00881">
    <property type="entry name" value="CoA_binding"/>
    <property type="match status" value="1"/>
</dbReference>
<evidence type="ECO:0000313" key="8">
    <source>
        <dbReference type="Proteomes" id="UP000298179"/>
    </source>
</evidence>
<dbReference type="GO" id="GO:0009361">
    <property type="term" value="C:succinate-CoA ligase complex (ADP-forming)"/>
    <property type="evidence" value="ECO:0007669"/>
    <property type="project" value="TreeGrafter"/>
</dbReference>
<keyword evidence="8" id="KW-1185">Reference proteome</keyword>
<dbReference type="SUPFAM" id="SSF51735">
    <property type="entry name" value="NAD(P)-binding Rossmann-fold domains"/>
    <property type="match status" value="1"/>
</dbReference>
<evidence type="ECO:0000256" key="3">
    <source>
        <dbReference type="ARBA" id="ARBA00022741"/>
    </source>
</evidence>
<dbReference type="InterPro" id="IPR003781">
    <property type="entry name" value="CoA-bd"/>
</dbReference>
<dbReference type="GO" id="GO:0004775">
    <property type="term" value="F:succinate-CoA ligase (ADP-forming) activity"/>
    <property type="evidence" value="ECO:0007669"/>
    <property type="project" value="TreeGrafter"/>
</dbReference>
<dbReference type="OrthoDB" id="9807196at2"/>
<name>A0A4Y8R8A1_9HYPH</name>
<dbReference type="PROSITE" id="PS00399">
    <property type="entry name" value="SUCCINYL_COA_LIG_2"/>
    <property type="match status" value="1"/>
</dbReference>
<keyword evidence="2 7" id="KW-0436">Ligase</keyword>
<evidence type="ECO:0000259" key="6">
    <source>
        <dbReference type="SMART" id="SM00881"/>
    </source>
</evidence>
<reference evidence="7 8" key="1">
    <citation type="submission" date="2019-03" db="EMBL/GenBank/DDBJ databases">
        <title>Jiella endophytica sp. nov., a novel endophytic bacterium isolated from root of Ficus microcarpa Linn. f.</title>
        <authorList>
            <person name="Tuo L."/>
        </authorList>
    </citation>
    <scope>NUCLEOTIDE SEQUENCE [LARGE SCALE GENOMIC DNA]</scope>
    <source>
        <strain evidence="7 8">CBS5Q-3</strain>
    </source>
</reference>
<dbReference type="Proteomes" id="UP000298179">
    <property type="component" value="Unassembled WGS sequence"/>
</dbReference>
<dbReference type="PIRSF" id="PIRSF001553">
    <property type="entry name" value="SucCS_alpha"/>
    <property type="match status" value="1"/>
</dbReference>
<comment type="caution">
    <text evidence="7">The sequence shown here is derived from an EMBL/GenBank/DDBJ whole genome shotgun (WGS) entry which is preliminary data.</text>
</comment>
<dbReference type="InterPro" id="IPR036291">
    <property type="entry name" value="NAD(P)-bd_dom_sf"/>
</dbReference>
<dbReference type="PRINTS" id="PR01798">
    <property type="entry name" value="SCOASYNTHASE"/>
</dbReference>
<protein>
    <submittedName>
        <fullName evidence="7">Succinate--CoA ligase subunit alpha</fullName>
    </submittedName>
</protein>
<sequence>MSILAGSQSRVLVQGMTGWAGRHYSSSMLDYGTKVVAGVTPGKAGMRFLDLPIYGDVATATREHRIDVSIVFVPPDHAGAAMIEAIEAEVPVIVTVTERVPLHDMLKVRAALAGSRSTLVGPNSQGILSPGQCKIGVMATASARPGRVGVISRSASLTSEVIAQISAAGLGQSTTVGIGGDPICGLTMHDCLSLFSKDRDTDGVVVIGEIGGSQEEELADFIAEARPKMPIVATVVGRCAPPKRRMGHAGAFAAAPSDADGKIRALERAGVTIAPSPHLIGETIRNALRHADGAASQVA</sequence>
<organism evidence="7 8">
    <name type="scientific">Jiella endophytica</name>
    <dbReference type="NCBI Taxonomy" id="2558362"/>
    <lineage>
        <taxon>Bacteria</taxon>
        <taxon>Pseudomonadati</taxon>
        <taxon>Pseudomonadota</taxon>
        <taxon>Alphaproteobacteria</taxon>
        <taxon>Hyphomicrobiales</taxon>
        <taxon>Aurantimonadaceae</taxon>
        <taxon>Jiella</taxon>
    </lineage>
</organism>
<evidence type="ECO:0000256" key="1">
    <source>
        <dbReference type="ARBA" id="ARBA00022532"/>
    </source>
</evidence>
<evidence type="ECO:0000313" key="7">
    <source>
        <dbReference type="EMBL" id="TFF17835.1"/>
    </source>
</evidence>
<feature type="active site" description="Tele-phosphohistidine intermediate" evidence="5">
    <location>
        <position position="248"/>
    </location>
</feature>
<dbReference type="GO" id="GO:0004776">
    <property type="term" value="F:succinate-CoA ligase (GDP-forming) activity"/>
    <property type="evidence" value="ECO:0007669"/>
    <property type="project" value="TreeGrafter"/>
</dbReference>
<evidence type="ECO:0000256" key="2">
    <source>
        <dbReference type="ARBA" id="ARBA00022598"/>
    </source>
</evidence>
<dbReference type="GO" id="GO:0006099">
    <property type="term" value="P:tricarboxylic acid cycle"/>
    <property type="evidence" value="ECO:0007669"/>
    <property type="project" value="UniProtKB-UniPathway"/>
</dbReference>
<feature type="domain" description="CoA-binding" evidence="6">
    <location>
        <begin position="4"/>
        <end position="100"/>
    </location>
</feature>
<dbReference type="EMBL" id="SOZD01000013">
    <property type="protein sequence ID" value="TFF17835.1"/>
    <property type="molecule type" value="Genomic_DNA"/>
</dbReference>
<dbReference type="GO" id="GO:0000166">
    <property type="term" value="F:nucleotide binding"/>
    <property type="evidence" value="ECO:0007669"/>
    <property type="project" value="UniProtKB-KW"/>
</dbReference>
<gene>
    <name evidence="7" type="ORF">E3C22_22965</name>
</gene>
<dbReference type="InterPro" id="IPR005811">
    <property type="entry name" value="SUCC_ACL_C"/>
</dbReference>